<dbReference type="InterPro" id="IPR000847">
    <property type="entry name" value="LysR_HTH_N"/>
</dbReference>
<evidence type="ECO:0000313" key="7">
    <source>
        <dbReference type="Proteomes" id="UP000002931"/>
    </source>
</evidence>
<evidence type="ECO:0000256" key="3">
    <source>
        <dbReference type="ARBA" id="ARBA00023125"/>
    </source>
</evidence>
<dbReference type="InterPro" id="IPR050389">
    <property type="entry name" value="LysR-type_TF"/>
</dbReference>
<dbReference type="SUPFAM" id="SSF53850">
    <property type="entry name" value="Periplasmic binding protein-like II"/>
    <property type="match status" value="1"/>
</dbReference>
<evidence type="ECO:0000313" key="6">
    <source>
        <dbReference type="EMBL" id="EAQ14961.1"/>
    </source>
</evidence>
<comment type="similarity">
    <text evidence="1">Belongs to the LysR transcriptional regulatory family.</text>
</comment>
<name>A3VAM0_9RHOB</name>
<dbReference type="AlphaFoldDB" id="A3VAM0"/>
<dbReference type="InterPro" id="IPR005119">
    <property type="entry name" value="LysR_subst-bd"/>
</dbReference>
<sequence>MDMRFKGLDLNLLVALDVLLREKNVSRAAEKLFLSQSATSGALARLREYFNDDLLVQVGRQMVLTPRATALSGKVRSALVQIDGTIIQSPEFDPSTAVRILRIISSDFITISVLREAVREIGKSAPGLTIDIQQPANKPHEKIERGEVDLLLMPELYISPDHPSEQFFTDDYVVIAWSGNTQFGDTITEDQFFAARHATVMFESHTPSYEAWFIQNKDGRERDIAIVVGSFSALPFMIEGTDYLALMHRSMADIFARQMPLRLLRCPIDIPPLVESIQWHTYSDGDECLAWVREKIHEQARGLAIGAVDTTH</sequence>
<dbReference type="Pfam" id="PF00126">
    <property type="entry name" value="HTH_1"/>
    <property type="match status" value="1"/>
</dbReference>
<gene>
    <name evidence="6" type="ORF">RB2654_20298</name>
</gene>
<evidence type="ECO:0000256" key="2">
    <source>
        <dbReference type="ARBA" id="ARBA00023015"/>
    </source>
</evidence>
<keyword evidence="3" id="KW-0238">DNA-binding</keyword>
<keyword evidence="4" id="KW-0804">Transcription</keyword>
<dbReference type="HOGENOM" id="CLU_039613_39_0_5"/>
<dbReference type="RefSeq" id="WP_008334958.1">
    <property type="nucleotide sequence ID" value="NZ_CH902578.1"/>
</dbReference>
<dbReference type="Gene3D" id="1.10.10.10">
    <property type="entry name" value="Winged helix-like DNA-binding domain superfamily/Winged helix DNA-binding domain"/>
    <property type="match status" value="1"/>
</dbReference>
<reference evidence="6 7" key="1">
    <citation type="journal article" date="2010" name="J. Bacteriol.">
        <title>Genome sequences of Pelagibaca bermudensis HTCC2601T and Maritimibacter alkaliphilus HTCC2654T, the type strains of two marine Roseobacter genera.</title>
        <authorList>
            <person name="Thrash J.C."/>
            <person name="Cho J.C."/>
            <person name="Ferriera S."/>
            <person name="Johnson J."/>
            <person name="Vergin K.L."/>
            <person name="Giovannoni S.J."/>
        </authorList>
    </citation>
    <scope>NUCLEOTIDE SEQUENCE [LARGE SCALE GENOMIC DNA]</scope>
    <source>
        <strain evidence="6 7">HTCC2654</strain>
    </source>
</reference>
<dbReference type="OrthoDB" id="9774011at2"/>
<protein>
    <submittedName>
        <fullName evidence="6">Nodulation protein d1</fullName>
    </submittedName>
</protein>
<dbReference type="EMBL" id="AAMT01000001">
    <property type="protein sequence ID" value="EAQ14961.1"/>
    <property type="molecule type" value="Genomic_DNA"/>
</dbReference>
<accession>A3VAM0</accession>
<evidence type="ECO:0000256" key="1">
    <source>
        <dbReference type="ARBA" id="ARBA00009437"/>
    </source>
</evidence>
<evidence type="ECO:0000256" key="4">
    <source>
        <dbReference type="ARBA" id="ARBA00023163"/>
    </source>
</evidence>
<dbReference type="InterPro" id="IPR036390">
    <property type="entry name" value="WH_DNA-bd_sf"/>
</dbReference>
<dbReference type="GO" id="GO:0003677">
    <property type="term" value="F:DNA binding"/>
    <property type="evidence" value="ECO:0007669"/>
    <property type="project" value="UniProtKB-KW"/>
</dbReference>
<dbReference type="Proteomes" id="UP000002931">
    <property type="component" value="Unassembled WGS sequence"/>
</dbReference>
<dbReference type="STRING" id="314271.RB2654_20298"/>
<dbReference type="PANTHER" id="PTHR30118">
    <property type="entry name" value="HTH-TYPE TRANSCRIPTIONAL REGULATOR LEUO-RELATED"/>
    <property type="match status" value="1"/>
</dbReference>
<dbReference type="Pfam" id="PF03466">
    <property type="entry name" value="LysR_substrate"/>
    <property type="match status" value="1"/>
</dbReference>
<dbReference type="SUPFAM" id="SSF46785">
    <property type="entry name" value="Winged helix' DNA-binding domain"/>
    <property type="match status" value="1"/>
</dbReference>
<dbReference type="PANTHER" id="PTHR30118:SF6">
    <property type="entry name" value="HTH-TYPE TRANSCRIPTIONAL REGULATOR LEUO"/>
    <property type="match status" value="1"/>
</dbReference>
<dbReference type="InterPro" id="IPR036388">
    <property type="entry name" value="WH-like_DNA-bd_sf"/>
</dbReference>
<dbReference type="eggNOG" id="COG0583">
    <property type="taxonomic scope" value="Bacteria"/>
</dbReference>
<dbReference type="GO" id="GO:0003700">
    <property type="term" value="F:DNA-binding transcription factor activity"/>
    <property type="evidence" value="ECO:0007669"/>
    <property type="project" value="InterPro"/>
</dbReference>
<feature type="domain" description="HTH lysR-type" evidence="5">
    <location>
        <begin position="8"/>
        <end position="65"/>
    </location>
</feature>
<dbReference type="PROSITE" id="PS50931">
    <property type="entry name" value="HTH_LYSR"/>
    <property type="match status" value="1"/>
</dbReference>
<proteinExistence type="inferred from homology"/>
<evidence type="ECO:0000259" key="5">
    <source>
        <dbReference type="PROSITE" id="PS50931"/>
    </source>
</evidence>
<dbReference type="Gene3D" id="3.40.190.10">
    <property type="entry name" value="Periplasmic binding protein-like II"/>
    <property type="match status" value="2"/>
</dbReference>
<keyword evidence="7" id="KW-1185">Reference proteome</keyword>
<keyword evidence="2" id="KW-0805">Transcription regulation</keyword>
<organism evidence="6 7">
    <name type="scientific">Maritimibacter alkaliphilus HTCC2654</name>
    <dbReference type="NCBI Taxonomy" id="314271"/>
    <lineage>
        <taxon>Bacteria</taxon>
        <taxon>Pseudomonadati</taxon>
        <taxon>Pseudomonadota</taxon>
        <taxon>Alphaproteobacteria</taxon>
        <taxon>Rhodobacterales</taxon>
        <taxon>Roseobacteraceae</taxon>
        <taxon>Maritimibacter</taxon>
    </lineage>
</organism>
<comment type="caution">
    <text evidence="6">The sequence shown here is derived from an EMBL/GenBank/DDBJ whole genome shotgun (WGS) entry which is preliminary data.</text>
</comment>